<dbReference type="GeneID" id="20084857"/>
<proteinExistence type="predicted"/>
<dbReference type="RefSeq" id="XP_008871529.1">
    <property type="nucleotide sequence ID" value="XM_008873307.1"/>
</dbReference>
<dbReference type="SMART" id="SM00369">
    <property type="entry name" value="LRR_TYP"/>
    <property type="match status" value="3"/>
</dbReference>
<protein>
    <recommendedName>
        <fullName evidence="6">Coiled-coil alpha-helical rod protein 1</fullName>
    </recommendedName>
</protein>
<dbReference type="GO" id="GO:0005737">
    <property type="term" value="C:cytoplasm"/>
    <property type="evidence" value="ECO:0007669"/>
    <property type="project" value="TreeGrafter"/>
</dbReference>
<evidence type="ECO:0000256" key="4">
    <source>
        <dbReference type="SAM" id="MobiDB-lite"/>
    </source>
</evidence>
<dbReference type="EMBL" id="KI913966">
    <property type="protein sequence ID" value="ETV99753.1"/>
    <property type="molecule type" value="Genomic_DNA"/>
</dbReference>
<evidence type="ECO:0000256" key="3">
    <source>
        <dbReference type="SAM" id="Coils"/>
    </source>
</evidence>
<accession>A0A024U0G2</accession>
<feature type="coiled-coil region" evidence="3">
    <location>
        <begin position="241"/>
        <end position="268"/>
    </location>
</feature>
<dbReference type="InterPro" id="IPR032675">
    <property type="entry name" value="LRR_dom_sf"/>
</dbReference>
<gene>
    <name evidence="5" type="ORF">H310_07807</name>
</gene>
<feature type="region of interest" description="Disordered" evidence="4">
    <location>
        <begin position="877"/>
        <end position="929"/>
    </location>
</feature>
<dbReference type="PANTHER" id="PTHR15454:SF56">
    <property type="entry name" value="PROTEIN PHOSPHATASE 1 REGULATORY SUBUNIT 7-RELATED"/>
    <property type="match status" value="1"/>
</dbReference>
<keyword evidence="1" id="KW-0433">Leucine-rich repeat</keyword>
<keyword evidence="2" id="KW-0677">Repeat</keyword>
<feature type="coiled-coil region" evidence="3">
    <location>
        <begin position="355"/>
        <end position="382"/>
    </location>
</feature>
<dbReference type="VEuPathDB" id="FungiDB:H310_07807"/>
<evidence type="ECO:0008006" key="6">
    <source>
        <dbReference type="Google" id="ProtNLM"/>
    </source>
</evidence>
<feature type="region of interest" description="Disordered" evidence="4">
    <location>
        <begin position="829"/>
        <end position="864"/>
    </location>
</feature>
<feature type="coiled-coil region" evidence="3">
    <location>
        <begin position="652"/>
        <end position="750"/>
    </location>
</feature>
<dbReference type="InterPro" id="IPR003591">
    <property type="entry name" value="Leu-rich_rpt_typical-subtyp"/>
</dbReference>
<feature type="compositionally biased region" description="Polar residues" evidence="4">
    <location>
        <begin position="845"/>
        <end position="864"/>
    </location>
</feature>
<dbReference type="OrthoDB" id="1060944at2759"/>
<feature type="compositionally biased region" description="Acidic residues" evidence="4">
    <location>
        <begin position="919"/>
        <end position="929"/>
    </location>
</feature>
<dbReference type="PROSITE" id="PS51450">
    <property type="entry name" value="LRR"/>
    <property type="match status" value="2"/>
</dbReference>
<sequence>MSNVNLGTVIDGMPLERLTQDLVVEIAREFPTLSNLNLSKNAIREMDCDFSMLRFVTRLNLSHNQLDDLPSTLHDHLPQLTQLLLAHNNFTSLRSFKLLKTLTLLDLSNNCVQHVDQLDYLKALPLLTDLCLRGNPKLDQLDNRRLQILQRLPQLQTLDQEPVLPHEREKARRLGLAMTSVRPSLPRTPTIPTLRAPLAIQLTSQSSPQPPFPTASTHIPELQQVHQMDQSIKPPLEFPTLSNASKQVELMQHRIDALQEIITLQEAELANAVALSLGQRQAGPSMSSPSGTMPAVAYQKLLSKWRSKVFELVVAVKNRELAAQAQIHQAGRSVKAMEGQVSDQIKHGQKLTQRLADADAAAQLLQLQLEQLHADRTALQAKCQRHVHCLEGERHLFRQMAHSVVAAVQDEGMGHRLQQMYSTVTRHEQRLRRQVQHAEMLVVSLARKEARLRNQEAALEGERRVWIKRLQGASTVTLNPSQNPLAPHHDRSRPSSPSKSTKTKLFKLKPESEEVLRAVFHRLDPYQTGLVDSARFLAALQKDWTVRQAIGAAGVERLLAAIEASKLFGNTKHVTWGEFVLLFLPDLSGPRDAGGGEEDASVAEGPDGVPLPFQDKPLPKAVVATPRHLDEWTHDELKCHVVHLEQQRAVLMARIKEDANELQHRVRGVQQQWQGKCDAHVQNLATLQDAMRELERTLALQQTAYAQLEAQLVDLRAQNAAAEGTWRAQRRELELQLDGMARDHDKAMLELNESHSMALQEAAQQVRHAQKDVAKQDVYVRQLERHVKRLQDTAAAEDKQAQHAWTRQVEKRDVEIAKLRRERNALLTTVREQEKRPAPDVVDQATATDGLSPPTVSTGVQTQTESHLRHVVASLAEPQRKLPDQPGVGMPAPTIIPTVPPSLSHRMSALSSQAKQWLTDDDDWGSDEG</sequence>
<name>A0A024U0G2_9STRA</name>
<evidence type="ECO:0000256" key="1">
    <source>
        <dbReference type="ARBA" id="ARBA00022614"/>
    </source>
</evidence>
<evidence type="ECO:0000313" key="5">
    <source>
        <dbReference type="EMBL" id="ETV99753.1"/>
    </source>
</evidence>
<reference evidence="5" key="1">
    <citation type="submission" date="2013-12" db="EMBL/GenBank/DDBJ databases">
        <title>The Genome Sequence of Aphanomyces invadans NJM9701.</title>
        <authorList>
            <consortium name="The Broad Institute Genomics Platform"/>
            <person name="Russ C."/>
            <person name="Tyler B."/>
            <person name="van West P."/>
            <person name="Dieguez-Uribeondo J."/>
            <person name="Young S.K."/>
            <person name="Zeng Q."/>
            <person name="Gargeya S."/>
            <person name="Fitzgerald M."/>
            <person name="Abouelleil A."/>
            <person name="Alvarado L."/>
            <person name="Chapman S.B."/>
            <person name="Gainer-Dewar J."/>
            <person name="Goldberg J."/>
            <person name="Griggs A."/>
            <person name="Gujja S."/>
            <person name="Hansen M."/>
            <person name="Howarth C."/>
            <person name="Imamovic A."/>
            <person name="Ireland A."/>
            <person name="Larimer J."/>
            <person name="McCowan C."/>
            <person name="Murphy C."/>
            <person name="Pearson M."/>
            <person name="Poon T.W."/>
            <person name="Priest M."/>
            <person name="Roberts A."/>
            <person name="Saif S."/>
            <person name="Shea T."/>
            <person name="Sykes S."/>
            <person name="Wortman J."/>
            <person name="Nusbaum C."/>
            <person name="Birren B."/>
        </authorList>
    </citation>
    <scope>NUCLEOTIDE SEQUENCE [LARGE SCALE GENOMIC DNA]</scope>
    <source>
        <strain evidence="5">NJM9701</strain>
    </source>
</reference>
<dbReference type="SUPFAM" id="SSF52058">
    <property type="entry name" value="L domain-like"/>
    <property type="match status" value="1"/>
</dbReference>
<evidence type="ECO:0000256" key="2">
    <source>
        <dbReference type="ARBA" id="ARBA00022737"/>
    </source>
</evidence>
<organism evidence="5">
    <name type="scientific">Aphanomyces invadans</name>
    <dbReference type="NCBI Taxonomy" id="157072"/>
    <lineage>
        <taxon>Eukaryota</taxon>
        <taxon>Sar</taxon>
        <taxon>Stramenopiles</taxon>
        <taxon>Oomycota</taxon>
        <taxon>Saprolegniomycetes</taxon>
        <taxon>Saprolegniales</taxon>
        <taxon>Verrucalvaceae</taxon>
        <taxon>Aphanomyces</taxon>
    </lineage>
</organism>
<dbReference type="PANTHER" id="PTHR15454">
    <property type="entry name" value="NISCHARIN RELATED"/>
    <property type="match status" value="1"/>
</dbReference>
<keyword evidence="3" id="KW-0175">Coiled coil</keyword>
<dbReference type="AlphaFoldDB" id="A0A024U0G2"/>
<dbReference type="eggNOG" id="ENOG502S0KI">
    <property type="taxonomic scope" value="Eukaryota"/>
</dbReference>
<dbReference type="InterPro" id="IPR001611">
    <property type="entry name" value="Leu-rich_rpt"/>
</dbReference>
<feature type="region of interest" description="Disordered" evidence="4">
    <location>
        <begin position="477"/>
        <end position="506"/>
    </location>
</feature>
<dbReference type="Gene3D" id="3.80.10.10">
    <property type="entry name" value="Ribonuclease Inhibitor"/>
    <property type="match status" value="1"/>
</dbReference>